<keyword evidence="1" id="KW-1133">Transmembrane helix</keyword>
<feature type="transmembrane region" description="Helical" evidence="1">
    <location>
        <begin position="20"/>
        <end position="36"/>
    </location>
</feature>
<evidence type="ECO:0000313" key="4">
    <source>
        <dbReference type="Proteomes" id="UP000002007"/>
    </source>
</evidence>
<dbReference type="HOGENOM" id="CLU_143433_2_1_11"/>
<dbReference type="AlphaFoldDB" id="A9WNJ4"/>
<dbReference type="Pfam" id="PF04024">
    <property type="entry name" value="PspC"/>
    <property type="match status" value="1"/>
</dbReference>
<dbReference type="RefSeq" id="WP_012244411.1">
    <property type="nucleotide sequence ID" value="NC_010168.1"/>
</dbReference>
<keyword evidence="1" id="KW-0472">Membrane</keyword>
<reference evidence="4" key="1">
    <citation type="journal article" date="2008" name="J. Bacteriol.">
        <title>Genome sequence of the fish pathogen Renibacterium salmoninarum suggests reductive evolution away from an environmental Arthrobacter ancestor.</title>
        <authorList>
            <person name="Wiens G.D."/>
            <person name="Rockey D.D."/>
            <person name="Wu Z."/>
            <person name="Chang J."/>
            <person name="Levy R."/>
            <person name="Crane S."/>
            <person name="Chen D.S."/>
            <person name="Capri G.R."/>
            <person name="Burnett J.R."/>
            <person name="Sudheesh P.S."/>
            <person name="Schipma M.J."/>
            <person name="Burd H."/>
            <person name="Bhattacharyya A."/>
            <person name="Rhodes L.D."/>
            <person name="Kaul R."/>
            <person name="Strom M.S."/>
        </authorList>
    </citation>
    <scope>NUCLEOTIDE SEQUENCE [LARGE SCALE GENOMIC DNA]</scope>
    <source>
        <strain evidence="4">ATCC 33209 / DSM 20767 / JCM 11484 / NBRC 15589 / NCIMB 2235</strain>
    </source>
</reference>
<gene>
    <name evidence="3" type="primary">pspC.1</name>
    <name evidence="3" type="ordered locus">RSal33209_0975</name>
</gene>
<dbReference type="eggNOG" id="COG1983">
    <property type="taxonomic scope" value="Bacteria"/>
</dbReference>
<dbReference type="InterPro" id="IPR007168">
    <property type="entry name" value="Phageshock_PspC_N"/>
</dbReference>
<dbReference type="Proteomes" id="UP000002007">
    <property type="component" value="Chromosome"/>
</dbReference>
<evidence type="ECO:0000259" key="2">
    <source>
        <dbReference type="Pfam" id="PF04024"/>
    </source>
</evidence>
<accession>A9WNJ4</accession>
<organism evidence="3 4">
    <name type="scientific">Renibacterium salmoninarum (strain ATCC 33209 / DSM 20767 / JCM 11484 / NBRC 15589 / NCIMB 2235)</name>
    <dbReference type="NCBI Taxonomy" id="288705"/>
    <lineage>
        <taxon>Bacteria</taxon>
        <taxon>Bacillati</taxon>
        <taxon>Actinomycetota</taxon>
        <taxon>Actinomycetes</taxon>
        <taxon>Micrococcales</taxon>
        <taxon>Micrococcaceae</taxon>
        <taxon>Renibacterium</taxon>
    </lineage>
</organism>
<name>A9WNJ4_RENSM</name>
<evidence type="ECO:0000256" key="1">
    <source>
        <dbReference type="SAM" id="Phobius"/>
    </source>
</evidence>
<sequence length="82" mass="9199">MNSIYKALRNQPLRRGPQRWIGGVLGGVAALTKIDVAWMRIGFLLLCLLPGPAFVLYAALWLLVPDQNQTIVTEQLLNKRRA</sequence>
<dbReference type="KEGG" id="rsa:RSal33209_0975"/>
<dbReference type="EMBL" id="CP000910">
    <property type="protein sequence ID" value="ABY22716.1"/>
    <property type="molecule type" value="Genomic_DNA"/>
</dbReference>
<proteinExistence type="predicted"/>
<feature type="domain" description="Phage shock protein PspC N-terminal" evidence="2">
    <location>
        <begin position="13"/>
        <end position="66"/>
    </location>
</feature>
<dbReference type="STRING" id="288705.RSal33209_0975"/>
<evidence type="ECO:0000313" key="3">
    <source>
        <dbReference type="EMBL" id="ABY22716.1"/>
    </source>
</evidence>
<protein>
    <submittedName>
        <fullName evidence="3">Putative stress-responsive transcriptional regulator</fullName>
    </submittedName>
</protein>
<keyword evidence="1" id="KW-0812">Transmembrane</keyword>
<keyword evidence="4" id="KW-1185">Reference proteome</keyword>
<feature type="transmembrane region" description="Helical" evidence="1">
    <location>
        <begin position="43"/>
        <end position="64"/>
    </location>
</feature>